<dbReference type="eggNOG" id="COG2355">
    <property type="taxonomic scope" value="Bacteria"/>
</dbReference>
<dbReference type="Pfam" id="PF01244">
    <property type="entry name" value="Peptidase_M19"/>
    <property type="match status" value="1"/>
</dbReference>
<accession>D5SPS8</accession>
<reference evidence="1 2" key="1">
    <citation type="journal article" date="2010" name="Stand. Genomic Sci.">
        <title>Complete genome sequence of Planctomyces limnophilus type strain (Mu 290).</title>
        <authorList>
            <person name="Labutti K."/>
            <person name="Sikorski J."/>
            <person name="Schneider S."/>
            <person name="Nolan M."/>
            <person name="Lucas S."/>
            <person name="Glavina Del Rio T."/>
            <person name="Tice H."/>
            <person name="Cheng J.F."/>
            <person name="Goodwin L."/>
            <person name="Pitluck S."/>
            <person name="Liolios K."/>
            <person name="Ivanova N."/>
            <person name="Mavromatis K."/>
            <person name="Mikhailova N."/>
            <person name="Pati A."/>
            <person name="Chen A."/>
            <person name="Palaniappan K."/>
            <person name="Land M."/>
            <person name="Hauser L."/>
            <person name="Chang Y.J."/>
            <person name="Jeffries C.D."/>
            <person name="Tindall B.J."/>
            <person name="Rohde M."/>
            <person name="Goker M."/>
            <person name="Woyke T."/>
            <person name="Bristow J."/>
            <person name="Eisen J.A."/>
            <person name="Markowitz V."/>
            <person name="Hugenholtz P."/>
            <person name="Kyrpides N.C."/>
            <person name="Klenk H.P."/>
            <person name="Lapidus A."/>
        </authorList>
    </citation>
    <scope>NUCLEOTIDE SEQUENCE [LARGE SCALE GENOMIC DNA]</scope>
    <source>
        <strain evidence="2">ATCC 43296 / DSM 3776 / IFAM 1008 / 290</strain>
    </source>
</reference>
<evidence type="ECO:0000313" key="2">
    <source>
        <dbReference type="Proteomes" id="UP000002220"/>
    </source>
</evidence>
<dbReference type="HOGENOM" id="CLU_031404_4_0_0"/>
<keyword evidence="2" id="KW-1185">Reference proteome</keyword>
<organism evidence="1 2">
    <name type="scientific">Planctopirus limnophila (strain ATCC 43296 / DSM 3776 / IFAM 1008 / Mu 290)</name>
    <name type="common">Planctomyces limnophilus</name>
    <dbReference type="NCBI Taxonomy" id="521674"/>
    <lineage>
        <taxon>Bacteria</taxon>
        <taxon>Pseudomonadati</taxon>
        <taxon>Planctomycetota</taxon>
        <taxon>Planctomycetia</taxon>
        <taxon>Planctomycetales</taxon>
        <taxon>Planctomycetaceae</taxon>
        <taxon>Planctopirus</taxon>
    </lineage>
</organism>
<proteinExistence type="predicted"/>
<dbReference type="SUPFAM" id="SSF51556">
    <property type="entry name" value="Metallo-dependent hydrolases"/>
    <property type="match status" value="1"/>
</dbReference>
<dbReference type="EMBL" id="CP001744">
    <property type="protein sequence ID" value="ADG68303.1"/>
    <property type="molecule type" value="Genomic_DNA"/>
</dbReference>
<evidence type="ECO:0000313" key="1">
    <source>
        <dbReference type="EMBL" id="ADG68303.1"/>
    </source>
</evidence>
<protein>
    <submittedName>
        <fullName evidence="1">Membrane dipeptidase</fullName>
        <ecNumber evidence="1">3.4.13.19</ecNumber>
    </submittedName>
</protein>
<name>D5SPS8_PLAL2</name>
<dbReference type="PANTHER" id="PTHR10443">
    <property type="entry name" value="MICROSOMAL DIPEPTIDASE"/>
    <property type="match status" value="1"/>
</dbReference>
<keyword evidence="1" id="KW-0645">Protease</keyword>
<dbReference type="PANTHER" id="PTHR10443:SF12">
    <property type="entry name" value="DIPEPTIDASE"/>
    <property type="match status" value="1"/>
</dbReference>
<dbReference type="EC" id="3.4.13.19" evidence="1"/>
<sequence>MGGRSHQNHCQHFHRYICHEFDYEQFQAPSEMIHRQTSSRRRGTPIHTSSRLVLAILSLVMTDLVASEVSLGPQASSDSASVARTLSEAELDALTREIHFSGMLFDGHNDLPWQIHKLAKGSVDRLDLTVPQPLLHTDFPKLKQSGLKAQFWSVYVPADTYQQGISLTQTLEQIQIVRKLAQKYPDQLELADSSADIERIVAQGKIASLMGAEGGYSIQCSIPILQQLYREGVRYMTLTHSKTIEWADSATDQPQHGGLTPFGEEVVREMNRLGMLVDLSHVSEETMLDALDITTAPVIFSHSSAKAICNHPRNVSDVVLKRVTANRGIVMVNFMSGYIVPTERLKANPKDVGTLDDVVDHIVHIAKVAGVEHVGIGSDFDGVRQLPRGLEDVSKYPDLTKELIRRGFTKPQIHAILGGNILRVLKEAEQVAKNSKQP</sequence>
<dbReference type="InterPro" id="IPR032466">
    <property type="entry name" value="Metal_Hydrolase"/>
</dbReference>
<dbReference type="Proteomes" id="UP000002220">
    <property type="component" value="Chromosome"/>
</dbReference>
<dbReference type="GO" id="GO:0070573">
    <property type="term" value="F:metallodipeptidase activity"/>
    <property type="evidence" value="ECO:0007669"/>
    <property type="project" value="InterPro"/>
</dbReference>
<dbReference type="STRING" id="521674.Plim_2477"/>
<keyword evidence="1" id="KW-0224">Dipeptidase</keyword>
<dbReference type="GO" id="GO:0006508">
    <property type="term" value="P:proteolysis"/>
    <property type="evidence" value="ECO:0007669"/>
    <property type="project" value="InterPro"/>
</dbReference>
<dbReference type="CDD" id="cd01301">
    <property type="entry name" value="rDP_like"/>
    <property type="match status" value="1"/>
</dbReference>
<keyword evidence="1" id="KW-0378">Hydrolase</keyword>
<gene>
    <name evidence="1" type="ordered locus">Plim_2477</name>
</gene>
<dbReference type="PROSITE" id="PS51365">
    <property type="entry name" value="RENAL_DIPEPTIDASE_2"/>
    <property type="match status" value="1"/>
</dbReference>
<dbReference type="KEGG" id="plm:Plim_2477"/>
<dbReference type="AlphaFoldDB" id="D5SPS8"/>
<dbReference type="Gene3D" id="3.20.20.140">
    <property type="entry name" value="Metal-dependent hydrolases"/>
    <property type="match status" value="1"/>
</dbReference>
<dbReference type="InterPro" id="IPR008257">
    <property type="entry name" value="Pept_M19"/>
</dbReference>